<dbReference type="Proteomes" id="UP000263595">
    <property type="component" value="Unassembled WGS sequence"/>
</dbReference>
<reference evidence="3" key="1">
    <citation type="submission" date="2018-08" db="EMBL/GenBank/DDBJ databases">
        <authorList>
            <person name="Blom J."/>
        </authorList>
    </citation>
    <scope>NUCLEOTIDE SEQUENCE [LARGE SCALE GENOMIC DNA]</scope>
    <source>
        <strain evidence="3">CCOS 865</strain>
    </source>
</reference>
<evidence type="ECO:0000259" key="1">
    <source>
        <dbReference type="Pfam" id="PF24745"/>
    </source>
</evidence>
<dbReference type="AlphaFoldDB" id="A0A383RQ63"/>
<feature type="domain" description="DUF7693" evidence="1">
    <location>
        <begin position="11"/>
        <end position="76"/>
    </location>
</feature>
<dbReference type="InterPro" id="IPR056110">
    <property type="entry name" value="DUF7693"/>
</dbReference>
<accession>A0A383RQ63</accession>
<keyword evidence="3" id="KW-1185">Reference proteome</keyword>
<dbReference type="EMBL" id="UNOZ01000008">
    <property type="protein sequence ID" value="SYX89182.1"/>
    <property type="molecule type" value="Genomic_DNA"/>
</dbReference>
<organism evidence="2 3">
    <name type="scientific">Pseudomonas reidholzensis</name>
    <dbReference type="NCBI Taxonomy" id="1785162"/>
    <lineage>
        <taxon>Bacteria</taxon>
        <taxon>Pseudomonadati</taxon>
        <taxon>Pseudomonadota</taxon>
        <taxon>Gammaproteobacteria</taxon>
        <taxon>Pseudomonadales</taxon>
        <taxon>Pseudomonadaceae</taxon>
        <taxon>Pseudomonas</taxon>
    </lineage>
</organism>
<evidence type="ECO:0000313" key="3">
    <source>
        <dbReference type="Proteomes" id="UP000263595"/>
    </source>
</evidence>
<protein>
    <recommendedName>
        <fullName evidence="1">DUF7693 domain-containing protein</fullName>
    </recommendedName>
</protein>
<name>A0A383RQ63_9PSED</name>
<dbReference type="Pfam" id="PF24745">
    <property type="entry name" value="DUF7693"/>
    <property type="match status" value="1"/>
</dbReference>
<evidence type="ECO:0000313" key="2">
    <source>
        <dbReference type="EMBL" id="SYX89182.1"/>
    </source>
</evidence>
<sequence>MQPLTICGRHADGRVEVRSAGWQLTLVLDPEGLAQCVQCRSPQGVDAAADAWQRYGTNPVDLLSIWERAQLERLLAHA</sequence>
<dbReference type="RefSeq" id="WP_244216070.1">
    <property type="nucleotide sequence ID" value="NZ_CBCSFL010000052.1"/>
</dbReference>
<gene>
    <name evidence="2" type="ORF">CCOS865_01422</name>
</gene>
<proteinExistence type="predicted"/>